<dbReference type="InterPro" id="IPR004378">
    <property type="entry name" value="F420H2_quin_Rdtase"/>
</dbReference>
<comment type="caution">
    <text evidence="3">The sequence shown here is derived from an EMBL/GenBank/DDBJ whole genome shotgun (WGS) entry which is preliminary data.</text>
</comment>
<evidence type="ECO:0000313" key="3">
    <source>
        <dbReference type="EMBL" id="GAA4693534.1"/>
    </source>
</evidence>
<reference evidence="4" key="1">
    <citation type="journal article" date="2019" name="Int. J. Syst. Evol. Microbiol.">
        <title>The Global Catalogue of Microorganisms (GCM) 10K type strain sequencing project: providing services to taxonomists for standard genome sequencing and annotation.</title>
        <authorList>
            <consortium name="The Broad Institute Genomics Platform"/>
            <consortium name="The Broad Institute Genome Sequencing Center for Infectious Disease"/>
            <person name="Wu L."/>
            <person name="Ma J."/>
        </authorList>
    </citation>
    <scope>NUCLEOTIDE SEQUENCE [LARGE SCALE GENOMIC DNA]</scope>
    <source>
        <strain evidence="4">JCM 17975</strain>
    </source>
</reference>
<organism evidence="3 4">
    <name type="scientific">Promicromonospora umidemergens</name>
    <dbReference type="NCBI Taxonomy" id="629679"/>
    <lineage>
        <taxon>Bacteria</taxon>
        <taxon>Bacillati</taxon>
        <taxon>Actinomycetota</taxon>
        <taxon>Actinomycetes</taxon>
        <taxon>Micrococcales</taxon>
        <taxon>Promicromonosporaceae</taxon>
        <taxon>Promicromonospora</taxon>
    </lineage>
</organism>
<keyword evidence="4" id="KW-1185">Reference proteome</keyword>
<sequence>MKCATKVGKDSPGGGQVLVHFPDCGILHATCRVAPDMDFNQQIIDTFRANAGEVNEPMQFGKSLVLVHVPKKDGAIRIAPLAAIHDDGAWHIVGSAGGSPKHPAWVYGLRRTEQVDLEIPGEPVKKVQTKVEELTGNERDAMWERFKAFSSGFAEYEKTAEGRAFPIFRLTA</sequence>
<dbReference type="PANTHER" id="PTHR39428">
    <property type="entry name" value="F420H(2)-DEPENDENT QUINONE REDUCTASE RV1261C"/>
    <property type="match status" value="1"/>
</dbReference>
<evidence type="ECO:0000256" key="2">
    <source>
        <dbReference type="ARBA" id="ARBA00049106"/>
    </source>
</evidence>
<comment type="catalytic activity">
    <reaction evidence="2">
        <text>oxidized coenzyme F420-(gamma-L-Glu)(n) + a quinol + H(+) = reduced coenzyme F420-(gamma-L-Glu)(n) + a quinone</text>
        <dbReference type="Rhea" id="RHEA:39663"/>
        <dbReference type="Rhea" id="RHEA-COMP:12939"/>
        <dbReference type="Rhea" id="RHEA-COMP:14378"/>
        <dbReference type="ChEBI" id="CHEBI:15378"/>
        <dbReference type="ChEBI" id="CHEBI:24646"/>
        <dbReference type="ChEBI" id="CHEBI:132124"/>
        <dbReference type="ChEBI" id="CHEBI:133980"/>
        <dbReference type="ChEBI" id="CHEBI:139511"/>
    </reaction>
</comment>
<proteinExistence type="inferred from homology"/>
<dbReference type="InterPro" id="IPR012349">
    <property type="entry name" value="Split_barrel_FMN-bd"/>
</dbReference>
<dbReference type="Gene3D" id="2.30.110.10">
    <property type="entry name" value="Electron Transport, Fmn-binding Protein, Chain A"/>
    <property type="match status" value="1"/>
</dbReference>
<dbReference type="Proteomes" id="UP001500843">
    <property type="component" value="Unassembled WGS sequence"/>
</dbReference>
<dbReference type="PANTHER" id="PTHR39428:SF1">
    <property type="entry name" value="F420H(2)-DEPENDENT QUINONE REDUCTASE RV1261C"/>
    <property type="match status" value="1"/>
</dbReference>
<dbReference type="Pfam" id="PF04075">
    <property type="entry name" value="F420H2_quin_red"/>
    <property type="match status" value="1"/>
</dbReference>
<evidence type="ECO:0000313" key="4">
    <source>
        <dbReference type="Proteomes" id="UP001500843"/>
    </source>
</evidence>
<comment type="similarity">
    <text evidence="1">Belongs to the F420H(2)-dependent quinone reductase family.</text>
</comment>
<evidence type="ECO:0000256" key="1">
    <source>
        <dbReference type="ARBA" id="ARBA00008710"/>
    </source>
</evidence>
<name>A0ABP8WTC5_9MICO</name>
<gene>
    <name evidence="3" type="ORF">GCM10023198_11360</name>
</gene>
<protein>
    <submittedName>
        <fullName evidence="3">Nitroreductase family deazaflavin-dependent oxidoreductase</fullName>
    </submittedName>
</protein>
<dbReference type="EMBL" id="BAABHM010000006">
    <property type="protein sequence ID" value="GAA4693534.1"/>
    <property type="molecule type" value="Genomic_DNA"/>
</dbReference>
<dbReference type="NCBIfam" id="TIGR00026">
    <property type="entry name" value="hi_GC_TIGR00026"/>
    <property type="match status" value="1"/>
</dbReference>
<accession>A0ABP8WTC5</accession>